<dbReference type="PANTHER" id="PTHR30055:SF234">
    <property type="entry name" value="HTH-TYPE TRANSCRIPTIONAL REGULATOR BETI"/>
    <property type="match status" value="1"/>
</dbReference>
<accession>A0A7C9LUQ1</accession>
<dbReference type="Gene3D" id="1.10.357.10">
    <property type="entry name" value="Tetracycline Repressor, domain 2"/>
    <property type="match status" value="1"/>
</dbReference>
<dbReference type="InterPro" id="IPR050109">
    <property type="entry name" value="HTH-type_TetR-like_transc_reg"/>
</dbReference>
<dbReference type="InterPro" id="IPR009057">
    <property type="entry name" value="Homeodomain-like_sf"/>
</dbReference>
<feature type="domain" description="HTH tetR-type" evidence="5">
    <location>
        <begin position="29"/>
        <end position="89"/>
    </location>
</feature>
<dbReference type="AlphaFoldDB" id="A0A7C9LUQ1"/>
<dbReference type="PANTHER" id="PTHR30055">
    <property type="entry name" value="HTH-TYPE TRANSCRIPTIONAL REGULATOR RUTR"/>
    <property type="match status" value="1"/>
</dbReference>
<proteinExistence type="predicted"/>
<dbReference type="OrthoDB" id="7505659at2"/>
<name>A0A7C9LUQ1_9MICO</name>
<feature type="DNA-binding region" description="H-T-H motif" evidence="4">
    <location>
        <begin position="52"/>
        <end position="71"/>
    </location>
</feature>
<dbReference type="GO" id="GO:0000976">
    <property type="term" value="F:transcription cis-regulatory region binding"/>
    <property type="evidence" value="ECO:0007669"/>
    <property type="project" value="TreeGrafter"/>
</dbReference>
<dbReference type="InterPro" id="IPR001647">
    <property type="entry name" value="HTH_TetR"/>
</dbReference>
<dbReference type="EMBL" id="WODA01000025">
    <property type="protein sequence ID" value="MUN08636.1"/>
    <property type="molecule type" value="Genomic_DNA"/>
</dbReference>
<dbReference type="SUPFAM" id="SSF46689">
    <property type="entry name" value="Homeodomain-like"/>
    <property type="match status" value="1"/>
</dbReference>
<dbReference type="PROSITE" id="PS50977">
    <property type="entry name" value="HTH_TETR_2"/>
    <property type="match status" value="1"/>
</dbReference>
<evidence type="ECO:0000313" key="6">
    <source>
        <dbReference type="EMBL" id="MUN08636.1"/>
    </source>
</evidence>
<keyword evidence="2 4" id="KW-0238">DNA-binding</keyword>
<keyword evidence="3" id="KW-0804">Transcription</keyword>
<protein>
    <submittedName>
        <fullName evidence="6">TetR family transcriptional regulator</fullName>
    </submittedName>
</protein>
<keyword evidence="7" id="KW-1185">Reference proteome</keyword>
<keyword evidence="1" id="KW-0805">Transcription regulation</keyword>
<dbReference type="GO" id="GO:0003700">
    <property type="term" value="F:DNA-binding transcription factor activity"/>
    <property type="evidence" value="ECO:0007669"/>
    <property type="project" value="TreeGrafter"/>
</dbReference>
<reference evidence="6 7" key="1">
    <citation type="submission" date="2019-11" db="EMBL/GenBank/DDBJ databases">
        <title>Agromyces kandeliae sp. nov., isolated from mangrove soil.</title>
        <authorList>
            <person name="Wang R."/>
        </authorList>
    </citation>
    <scope>NUCLEOTIDE SEQUENCE [LARGE SCALE GENOMIC DNA]</scope>
    <source>
        <strain evidence="6 7">JCM 11431</strain>
    </source>
</reference>
<evidence type="ECO:0000313" key="7">
    <source>
        <dbReference type="Proteomes" id="UP000480122"/>
    </source>
</evidence>
<dbReference type="Pfam" id="PF00440">
    <property type="entry name" value="TetR_N"/>
    <property type="match status" value="1"/>
</dbReference>
<evidence type="ECO:0000256" key="1">
    <source>
        <dbReference type="ARBA" id="ARBA00023015"/>
    </source>
</evidence>
<dbReference type="SUPFAM" id="SSF48498">
    <property type="entry name" value="Tetracyclin repressor-like, C-terminal domain"/>
    <property type="match status" value="1"/>
</dbReference>
<evidence type="ECO:0000256" key="3">
    <source>
        <dbReference type="ARBA" id="ARBA00023163"/>
    </source>
</evidence>
<evidence type="ECO:0000256" key="2">
    <source>
        <dbReference type="ARBA" id="ARBA00023125"/>
    </source>
</evidence>
<sequence>MTIRLKLSCCRMNTTSSPRRVRGPYRRSRATQEAILDAALAEFAQNGFRKGSMKTVAEKIGMSEAGMLHHFPSKNALLAAVLKRNDDLSGALDVESMGGRRVLEEFIARVGENATRPGVTQLYCVLSAEASDPDHPARDFFVERYRILRGVAREALADMRRSGELREGVTPESGSIAFVAMMDGVQLQWLIEKGEIDMQGEMLDYYRRNLLAEHLDVPAVAASEPTTHA</sequence>
<dbReference type="InterPro" id="IPR036271">
    <property type="entry name" value="Tet_transcr_reg_TetR-rel_C_sf"/>
</dbReference>
<organism evidence="6 7">
    <name type="scientific">Agromyces luteolus</name>
    <dbReference type="NCBI Taxonomy" id="88373"/>
    <lineage>
        <taxon>Bacteria</taxon>
        <taxon>Bacillati</taxon>
        <taxon>Actinomycetota</taxon>
        <taxon>Actinomycetes</taxon>
        <taxon>Micrococcales</taxon>
        <taxon>Microbacteriaceae</taxon>
        <taxon>Agromyces</taxon>
    </lineage>
</organism>
<evidence type="ECO:0000256" key="4">
    <source>
        <dbReference type="PROSITE-ProRule" id="PRU00335"/>
    </source>
</evidence>
<dbReference type="Proteomes" id="UP000480122">
    <property type="component" value="Unassembled WGS sequence"/>
</dbReference>
<evidence type="ECO:0000259" key="5">
    <source>
        <dbReference type="PROSITE" id="PS50977"/>
    </source>
</evidence>
<comment type="caution">
    <text evidence="6">The sequence shown here is derived from an EMBL/GenBank/DDBJ whole genome shotgun (WGS) entry which is preliminary data.</text>
</comment>
<gene>
    <name evidence="6" type="ORF">GLX25_16125</name>
</gene>
<dbReference type="PRINTS" id="PR00455">
    <property type="entry name" value="HTHTETR"/>
</dbReference>